<feature type="region of interest" description="Disordered" evidence="1">
    <location>
        <begin position="21"/>
        <end position="46"/>
    </location>
</feature>
<comment type="caution">
    <text evidence="2">The sequence shown here is derived from an EMBL/GenBank/DDBJ whole genome shotgun (WGS) entry which is preliminary data.</text>
</comment>
<gene>
    <name evidence="2" type="ORF">ANE_LOCUS12333</name>
</gene>
<keyword evidence="3" id="KW-1185">Reference proteome</keyword>
<protein>
    <submittedName>
        <fullName evidence="2">Uncharacterized protein</fullName>
    </submittedName>
</protein>
<evidence type="ECO:0000313" key="3">
    <source>
        <dbReference type="Proteomes" id="UP000489600"/>
    </source>
</evidence>
<evidence type="ECO:0000256" key="1">
    <source>
        <dbReference type="SAM" id="MobiDB-lite"/>
    </source>
</evidence>
<accession>A0A565BLV7</accession>
<sequence>MRRRDGKIAKRWTRRCRVVMPERTPTGLPDSGVVNSNDEEHGNREESLQLWKMLRGKED</sequence>
<dbReference type="Proteomes" id="UP000489600">
    <property type="component" value="Unassembled WGS sequence"/>
</dbReference>
<dbReference type="AlphaFoldDB" id="A0A565BLV7"/>
<evidence type="ECO:0000313" key="2">
    <source>
        <dbReference type="EMBL" id="VVB01889.1"/>
    </source>
</evidence>
<proteinExistence type="predicted"/>
<name>A0A565BLV7_9BRAS</name>
<reference evidence="2" key="1">
    <citation type="submission" date="2019-07" db="EMBL/GenBank/DDBJ databases">
        <authorList>
            <person name="Dittberner H."/>
        </authorList>
    </citation>
    <scope>NUCLEOTIDE SEQUENCE [LARGE SCALE GENOMIC DNA]</scope>
</reference>
<organism evidence="2 3">
    <name type="scientific">Arabis nemorensis</name>
    <dbReference type="NCBI Taxonomy" id="586526"/>
    <lineage>
        <taxon>Eukaryota</taxon>
        <taxon>Viridiplantae</taxon>
        <taxon>Streptophyta</taxon>
        <taxon>Embryophyta</taxon>
        <taxon>Tracheophyta</taxon>
        <taxon>Spermatophyta</taxon>
        <taxon>Magnoliopsida</taxon>
        <taxon>eudicotyledons</taxon>
        <taxon>Gunneridae</taxon>
        <taxon>Pentapetalae</taxon>
        <taxon>rosids</taxon>
        <taxon>malvids</taxon>
        <taxon>Brassicales</taxon>
        <taxon>Brassicaceae</taxon>
        <taxon>Arabideae</taxon>
        <taxon>Arabis</taxon>
    </lineage>
</organism>
<dbReference type="EMBL" id="CABITT030000004">
    <property type="protein sequence ID" value="VVB01889.1"/>
    <property type="molecule type" value="Genomic_DNA"/>
</dbReference>